<dbReference type="SUPFAM" id="SSF161098">
    <property type="entry name" value="MetI-like"/>
    <property type="match status" value="1"/>
</dbReference>
<organism evidence="7 8">
    <name type="scientific">Candidatus Alectryocaccomicrobium excrementavium</name>
    <dbReference type="NCBI Taxonomy" id="2840668"/>
    <lineage>
        <taxon>Bacteria</taxon>
        <taxon>Bacillati</taxon>
        <taxon>Bacillota</taxon>
        <taxon>Clostridia</taxon>
        <taxon>Candidatus Alectryocaccomicrobium</taxon>
    </lineage>
</organism>
<evidence type="ECO:0000256" key="2">
    <source>
        <dbReference type="ARBA" id="ARBA00022692"/>
    </source>
</evidence>
<feature type="transmembrane region" description="Helical" evidence="5">
    <location>
        <begin position="280"/>
        <end position="301"/>
    </location>
</feature>
<evidence type="ECO:0000256" key="4">
    <source>
        <dbReference type="ARBA" id="ARBA00023136"/>
    </source>
</evidence>
<feature type="transmembrane region" description="Helical" evidence="5">
    <location>
        <begin position="127"/>
        <end position="148"/>
    </location>
</feature>
<feature type="transmembrane region" description="Helical" evidence="5">
    <location>
        <begin position="95"/>
        <end position="115"/>
    </location>
</feature>
<evidence type="ECO:0000259" key="6">
    <source>
        <dbReference type="PROSITE" id="PS50928"/>
    </source>
</evidence>
<dbReference type="PANTHER" id="PTHR43496:SF1">
    <property type="entry name" value="POLYGALACTURONAN_RHAMNOGALACTURONAN TRANSPORT SYSTEM PERMEASE PROTEIN YTEP"/>
    <property type="match status" value="1"/>
</dbReference>
<dbReference type="InterPro" id="IPR035906">
    <property type="entry name" value="MetI-like_sf"/>
</dbReference>
<evidence type="ECO:0000256" key="3">
    <source>
        <dbReference type="ARBA" id="ARBA00022989"/>
    </source>
</evidence>
<evidence type="ECO:0000256" key="1">
    <source>
        <dbReference type="ARBA" id="ARBA00004141"/>
    </source>
</evidence>
<dbReference type="Pfam" id="PF00528">
    <property type="entry name" value="BPD_transp_1"/>
    <property type="match status" value="1"/>
</dbReference>
<dbReference type="InterPro" id="IPR000515">
    <property type="entry name" value="MetI-like"/>
</dbReference>
<dbReference type="AlphaFoldDB" id="A0A9D1G284"/>
<dbReference type="PANTHER" id="PTHR43496">
    <property type="entry name" value="PROTEIN LPLB"/>
    <property type="match status" value="1"/>
</dbReference>
<sequence length="314" mass="35831">MTGNQVTVNDRRVQRHKLWAHIWNHRYLYGMLVLPVLYYIIFCYWPMYGVQIAFRKYNARLGVWGSPWVGLEYFQEYLLDPYFWKLVRNTLLLNVYSLIFSFPAPILLALLLNEVRSSFFKKFVQSVSYLPHFISTVVVCGMVVNFLANSGPINDVLDSMGFERVQFLMKPEFFRTIYIASGVWQNVGWSSIIYFAAISGVDPQQYEAAIIDGAGRFKQAIHVTLPAIIPTITIMLIMAVGGMMSVGYEKIILLYNGSTYETADVISTYVYRRGIEGGSYSYSTAVGLFQSVIGLLFIWGANKFSATVSENSLW</sequence>
<dbReference type="EMBL" id="DVJN01000250">
    <property type="protein sequence ID" value="HIS93951.1"/>
    <property type="molecule type" value="Genomic_DNA"/>
</dbReference>
<comment type="caution">
    <text evidence="7">The sequence shown here is derived from an EMBL/GenBank/DDBJ whole genome shotgun (WGS) entry which is preliminary data.</text>
</comment>
<keyword evidence="2 5" id="KW-0812">Transmembrane</keyword>
<comment type="similarity">
    <text evidence="5">Belongs to the binding-protein-dependent transport system permease family.</text>
</comment>
<dbReference type="GO" id="GO:0005886">
    <property type="term" value="C:plasma membrane"/>
    <property type="evidence" value="ECO:0007669"/>
    <property type="project" value="UniProtKB-SubCell"/>
</dbReference>
<gene>
    <name evidence="7" type="ORF">IAA84_13125</name>
</gene>
<evidence type="ECO:0000256" key="5">
    <source>
        <dbReference type="RuleBase" id="RU363032"/>
    </source>
</evidence>
<dbReference type="GO" id="GO:0055085">
    <property type="term" value="P:transmembrane transport"/>
    <property type="evidence" value="ECO:0007669"/>
    <property type="project" value="InterPro"/>
</dbReference>
<evidence type="ECO:0000313" key="7">
    <source>
        <dbReference type="EMBL" id="HIS93951.1"/>
    </source>
</evidence>
<dbReference type="Proteomes" id="UP000824140">
    <property type="component" value="Unassembled WGS sequence"/>
</dbReference>
<reference evidence="7" key="1">
    <citation type="submission" date="2020-10" db="EMBL/GenBank/DDBJ databases">
        <authorList>
            <person name="Gilroy R."/>
        </authorList>
    </citation>
    <scope>NUCLEOTIDE SEQUENCE</scope>
    <source>
        <strain evidence="7">13766</strain>
    </source>
</reference>
<accession>A0A9D1G284</accession>
<keyword evidence="4 5" id="KW-0472">Membrane</keyword>
<protein>
    <submittedName>
        <fullName evidence="7">Sugar ABC transporter permease</fullName>
    </submittedName>
</protein>
<proteinExistence type="inferred from homology"/>
<keyword evidence="5" id="KW-0813">Transport</keyword>
<feature type="domain" description="ABC transmembrane type-1" evidence="6">
    <location>
        <begin position="87"/>
        <end position="301"/>
    </location>
</feature>
<keyword evidence="3 5" id="KW-1133">Transmembrane helix</keyword>
<name>A0A9D1G284_9FIRM</name>
<comment type="subcellular location">
    <subcellularLocation>
        <location evidence="5">Cell membrane</location>
        <topology evidence="5">Multi-pass membrane protein</topology>
    </subcellularLocation>
    <subcellularLocation>
        <location evidence="1">Membrane</location>
        <topology evidence="1">Multi-pass membrane protein</topology>
    </subcellularLocation>
</comment>
<dbReference type="CDD" id="cd06261">
    <property type="entry name" value="TM_PBP2"/>
    <property type="match status" value="1"/>
</dbReference>
<dbReference type="PROSITE" id="PS50928">
    <property type="entry name" value="ABC_TM1"/>
    <property type="match status" value="1"/>
</dbReference>
<feature type="transmembrane region" description="Helical" evidence="5">
    <location>
        <begin position="27"/>
        <end position="45"/>
    </location>
</feature>
<dbReference type="Gene3D" id="1.10.3720.10">
    <property type="entry name" value="MetI-like"/>
    <property type="match status" value="1"/>
</dbReference>
<evidence type="ECO:0000313" key="8">
    <source>
        <dbReference type="Proteomes" id="UP000824140"/>
    </source>
</evidence>
<reference evidence="7" key="2">
    <citation type="journal article" date="2021" name="PeerJ">
        <title>Extensive microbial diversity within the chicken gut microbiome revealed by metagenomics and culture.</title>
        <authorList>
            <person name="Gilroy R."/>
            <person name="Ravi A."/>
            <person name="Getino M."/>
            <person name="Pursley I."/>
            <person name="Horton D.L."/>
            <person name="Alikhan N.F."/>
            <person name="Baker D."/>
            <person name="Gharbi K."/>
            <person name="Hall N."/>
            <person name="Watson M."/>
            <person name="Adriaenssens E.M."/>
            <person name="Foster-Nyarko E."/>
            <person name="Jarju S."/>
            <person name="Secka A."/>
            <person name="Antonio M."/>
            <person name="Oren A."/>
            <person name="Chaudhuri R.R."/>
            <person name="La Ragione R."/>
            <person name="Hildebrand F."/>
            <person name="Pallen M.J."/>
        </authorList>
    </citation>
    <scope>NUCLEOTIDE SEQUENCE</scope>
    <source>
        <strain evidence="7">13766</strain>
    </source>
</reference>
<feature type="transmembrane region" description="Helical" evidence="5">
    <location>
        <begin position="227"/>
        <end position="248"/>
    </location>
</feature>